<gene>
    <name evidence="2" type="ORF">P0Y65_01025</name>
</gene>
<reference evidence="2" key="1">
    <citation type="submission" date="2023-03" db="EMBL/GenBank/DDBJ databases">
        <title>Andean soil-derived lignocellulolytic bacterial consortium as a source of novel taxa and putative plastic-active enzymes.</title>
        <authorList>
            <person name="Diaz-Garcia L."/>
            <person name="Chuvochina M."/>
            <person name="Feuerriegel G."/>
            <person name="Bunk B."/>
            <person name="Sproer C."/>
            <person name="Streit W.R."/>
            <person name="Rodriguez L.M."/>
            <person name="Overmann J."/>
            <person name="Jimenez D.J."/>
        </authorList>
    </citation>
    <scope>NUCLEOTIDE SEQUENCE</scope>
    <source>
        <strain evidence="2">MAG 4196</strain>
    </source>
</reference>
<dbReference type="AlphaFoldDB" id="A0AAJ6B1W8"/>
<feature type="signal peptide" evidence="1">
    <location>
        <begin position="1"/>
        <end position="27"/>
    </location>
</feature>
<keyword evidence="1" id="KW-0732">Signal</keyword>
<feature type="chain" id="PRO_5042566767" evidence="1">
    <location>
        <begin position="28"/>
        <end position="61"/>
    </location>
</feature>
<protein>
    <submittedName>
        <fullName evidence="2">Uncharacterized protein</fullName>
    </submittedName>
</protein>
<evidence type="ECO:0000313" key="3">
    <source>
        <dbReference type="Proteomes" id="UP001217476"/>
    </source>
</evidence>
<accession>A0AAJ6B1W8</accession>
<dbReference type="Proteomes" id="UP001217476">
    <property type="component" value="Chromosome"/>
</dbReference>
<organism evidence="2 3">
    <name type="scientific">Candidatus Devosia phytovorans</name>
    <dbReference type="NCBI Taxonomy" id="3121372"/>
    <lineage>
        <taxon>Bacteria</taxon>
        <taxon>Pseudomonadati</taxon>
        <taxon>Pseudomonadota</taxon>
        <taxon>Alphaproteobacteria</taxon>
        <taxon>Hyphomicrobiales</taxon>
        <taxon>Devosiaceae</taxon>
        <taxon>Devosia</taxon>
    </lineage>
</organism>
<sequence>MTTISAGAAAGLLVALMVMATANPSHGAELAIQAKPGVIPFQPMAAKLPAPTLSDLSRLAS</sequence>
<proteinExistence type="predicted"/>
<evidence type="ECO:0000313" key="2">
    <source>
        <dbReference type="EMBL" id="WEK04868.1"/>
    </source>
</evidence>
<evidence type="ECO:0000256" key="1">
    <source>
        <dbReference type="SAM" id="SignalP"/>
    </source>
</evidence>
<dbReference type="EMBL" id="CP119312">
    <property type="protein sequence ID" value="WEK04868.1"/>
    <property type="molecule type" value="Genomic_DNA"/>
</dbReference>
<name>A0AAJ6B1W8_9HYPH</name>